<comment type="caution">
    <text evidence="2">The sequence shown here is derived from an EMBL/GenBank/DDBJ whole genome shotgun (WGS) entry which is preliminary data.</text>
</comment>
<evidence type="ECO:0000313" key="2">
    <source>
        <dbReference type="EMBL" id="MBF0970820.1"/>
    </source>
</evidence>
<dbReference type="EMBL" id="JABZGR010000024">
    <property type="protein sequence ID" value="MBF0970820.1"/>
    <property type="molecule type" value="Genomic_DNA"/>
</dbReference>
<proteinExistence type="predicted"/>
<dbReference type="AlphaFoldDB" id="A0A929RWZ4"/>
<protein>
    <submittedName>
        <fullName evidence="2">Uncharacterized protein</fullName>
    </submittedName>
</protein>
<feature type="chain" id="PRO_5036998459" evidence="1">
    <location>
        <begin position="26"/>
        <end position="363"/>
    </location>
</feature>
<evidence type="ECO:0000256" key="1">
    <source>
        <dbReference type="SAM" id="SignalP"/>
    </source>
</evidence>
<accession>A0A929RWZ4</accession>
<keyword evidence="1" id="KW-0732">Signal</keyword>
<evidence type="ECO:0000313" key="3">
    <source>
        <dbReference type="Proteomes" id="UP000704068"/>
    </source>
</evidence>
<organism evidence="2 3">
    <name type="scientific">Alloprevotella tannerae</name>
    <dbReference type="NCBI Taxonomy" id="76122"/>
    <lineage>
        <taxon>Bacteria</taxon>
        <taxon>Pseudomonadati</taxon>
        <taxon>Bacteroidota</taxon>
        <taxon>Bacteroidia</taxon>
        <taxon>Bacteroidales</taxon>
        <taxon>Prevotellaceae</taxon>
        <taxon>Alloprevotella</taxon>
    </lineage>
</organism>
<name>A0A929RWZ4_9BACT</name>
<dbReference type="Proteomes" id="UP000704068">
    <property type="component" value="Unassembled WGS sequence"/>
</dbReference>
<feature type="signal peptide" evidence="1">
    <location>
        <begin position="1"/>
        <end position="25"/>
    </location>
</feature>
<dbReference type="RefSeq" id="WP_303764458.1">
    <property type="nucleotide sequence ID" value="NZ_JABZGR010000024.1"/>
</dbReference>
<sequence>MKNLRPISHLLICVLLLFAADHLQARTNNDDHGVLVANTLSIPFNRTYRMYVKKYNTATQNHINKGERIVIRYTSEDSTIVLPQGNAFKSVGNGSVRLKMLISGAYPGTLDAFDPNNILDEMPFTVEVKDHVDMPFPQFSVSWGQEKSKTMSEMLQSGAYTNYTADYWAMNPKIGEQDRAGLEIFSTQNAEFPFLMLAFTPDEDELCAVYLLAASWERVTTPQISEVYKLLAANGFKDRGMNPDTHCWQMYNPTSKTLATCGLMIVQGCGYCYVGLSYLPEDPDPSSIQMARVDQPNIVCEMKDGLLSIEAEQYVGRQLAVYTLDGKCLRVATIRRGVNQVDNLPRQPLFLRIDQCAAVKILP</sequence>
<gene>
    <name evidence="2" type="ORF">HXK21_07245</name>
</gene>
<reference evidence="2" key="1">
    <citation type="submission" date="2020-04" db="EMBL/GenBank/DDBJ databases">
        <title>Deep metagenomics examines the oral microbiome during advanced dental caries in children, revealing novel taxa and co-occurrences with host molecules.</title>
        <authorList>
            <person name="Baker J.L."/>
            <person name="Morton J.T."/>
            <person name="Dinis M."/>
            <person name="Alvarez R."/>
            <person name="Tran N.C."/>
            <person name="Knight R."/>
            <person name="Edlund A."/>
        </authorList>
    </citation>
    <scope>NUCLEOTIDE SEQUENCE</scope>
    <source>
        <strain evidence="2">JCVI_34_bin.1</strain>
    </source>
</reference>